<gene>
    <name evidence="2" type="ORF">T440DRAFT_478175</name>
</gene>
<keyword evidence="3" id="KW-1185">Reference proteome</keyword>
<protein>
    <submittedName>
        <fullName evidence="2">Uncharacterized protein</fullName>
    </submittedName>
</protein>
<proteinExistence type="predicted"/>
<reference evidence="2" key="1">
    <citation type="submission" date="2020-01" db="EMBL/GenBank/DDBJ databases">
        <authorList>
            <consortium name="DOE Joint Genome Institute"/>
            <person name="Haridas S."/>
            <person name="Albert R."/>
            <person name="Binder M."/>
            <person name="Bloem J."/>
            <person name="Labutti K."/>
            <person name="Salamov A."/>
            <person name="Andreopoulos B."/>
            <person name="Baker S.E."/>
            <person name="Barry K."/>
            <person name="Bills G."/>
            <person name="Bluhm B.H."/>
            <person name="Cannon C."/>
            <person name="Castanera R."/>
            <person name="Culley D.E."/>
            <person name="Daum C."/>
            <person name="Ezra D."/>
            <person name="Gonzalez J.B."/>
            <person name="Henrissat B."/>
            <person name="Kuo A."/>
            <person name="Liang C."/>
            <person name="Lipzen A."/>
            <person name="Lutzoni F."/>
            <person name="Magnuson J."/>
            <person name="Mondo S."/>
            <person name="Nolan M."/>
            <person name="Ohm R."/>
            <person name="Pangilinan J."/>
            <person name="Park H.-J."/>
            <person name="Ramirez L."/>
            <person name="Alfaro M."/>
            <person name="Sun H."/>
            <person name="Tritt A."/>
            <person name="Yoshinaga Y."/>
            <person name="Zwiers L.-H."/>
            <person name="Turgeon B.G."/>
            <person name="Goodwin S.B."/>
            <person name="Spatafora J.W."/>
            <person name="Crous P.W."/>
            <person name="Grigoriev I.V."/>
        </authorList>
    </citation>
    <scope>NUCLEOTIDE SEQUENCE</scope>
    <source>
        <strain evidence="2">IPT5</strain>
    </source>
</reference>
<dbReference type="EMBL" id="MU006301">
    <property type="protein sequence ID" value="KAF2851638.1"/>
    <property type="molecule type" value="Genomic_DNA"/>
</dbReference>
<dbReference type="Proteomes" id="UP000799423">
    <property type="component" value="Unassembled WGS sequence"/>
</dbReference>
<dbReference type="AlphaFoldDB" id="A0A6A7BBY0"/>
<evidence type="ECO:0000256" key="1">
    <source>
        <dbReference type="SAM" id="MobiDB-lite"/>
    </source>
</evidence>
<name>A0A6A7BBY0_9PLEO</name>
<organism evidence="2 3">
    <name type="scientific">Plenodomus tracheiphilus IPT5</name>
    <dbReference type="NCBI Taxonomy" id="1408161"/>
    <lineage>
        <taxon>Eukaryota</taxon>
        <taxon>Fungi</taxon>
        <taxon>Dikarya</taxon>
        <taxon>Ascomycota</taxon>
        <taxon>Pezizomycotina</taxon>
        <taxon>Dothideomycetes</taxon>
        <taxon>Pleosporomycetidae</taxon>
        <taxon>Pleosporales</taxon>
        <taxon>Pleosporineae</taxon>
        <taxon>Leptosphaeriaceae</taxon>
        <taxon>Plenodomus</taxon>
    </lineage>
</organism>
<evidence type="ECO:0000313" key="2">
    <source>
        <dbReference type="EMBL" id="KAF2851638.1"/>
    </source>
</evidence>
<accession>A0A6A7BBY0</accession>
<feature type="compositionally biased region" description="Gly residues" evidence="1">
    <location>
        <begin position="32"/>
        <end position="43"/>
    </location>
</feature>
<evidence type="ECO:0000313" key="3">
    <source>
        <dbReference type="Proteomes" id="UP000799423"/>
    </source>
</evidence>
<feature type="region of interest" description="Disordered" evidence="1">
    <location>
        <begin position="18"/>
        <end position="43"/>
    </location>
</feature>
<sequence length="151" mass="15602">MVIQLPWVVATKRSSNSYANRGFSDDPRGMSSGRGGMSGGMMGGRDGYGGVPGGYGGFSGGHSMPSGHGGISGFCGVVGVACQAGCQNTTVVQEATNAAADMTLKATTRDSSVLLDVQDDKEVINDKDCRVSVHKGTRGVVGWVEWKKPVK</sequence>